<feature type="domain" description="Calpain catalytic" evidence="3">
    <location>
        <begin position="56"/>
        <end position="289"/>
    </location>
</feature>
<comment type="caution">
    <text evidence="4">The sequence shown here is derived from an EMBL/GenBank/DDBJ whole genome shotgun (WGS) entry which is preliminary data.</text>
</comment>
<organism evidence="4 5">
    <name type="scientific">Candidatus Obscuribacter phosphatis</name>
    <dbReference type="NCBI Taxonomy" id="1906157"/>
    <lineage>
        <taxon>Bacteria</taxon>
        <taxon>Bacillati</taxon>
        <taxon>Candidatus Melainabacteria</taxon>
        <taxon>Candidatus Obscuribacterales</taxon>
        <taxon>Candidatus Obscuribacteraceae</taxon>
        <taxon>Candidatus Obscuribacter</taxon>
    </lineage>
</organism>
<name>A0A8J7P9Q5_9BACT</name>
<evidence type="ECO:0000256" key="1">
    <source>
        <dbReference type="PROSITE-ProRule" id="PRU00239"/>
    </source>
</evidence>
<proteinExistence type="predicted"/>
<dbReference type="Proteomes" id="UP000664277">
    <property type="component" value="Unassembled WGS sequence"/>
</dbReference>
<dbReference type="PROSITE" id="PS50203">
    <property type="entry name" value="CALPAIN_CAT"/>
    <property type="match status" value="1"/>
</dbReference>
<accession>A0A8J7P9Q5</accession>
<dbReference type="InterPro" id="IPR001300">
    <property type="entry name" value="Peptidase_C2_calpain_cat"/>
</dbReference>
<protein>
    <recommendedName>
        <fullName evidence="3">Calpain catalytic domain-containing protein</fullName>
    </recommendedName>
</protein>
<evidence type="ECO:0000256" key="2">
    <source>
        <dbReference type="SAM" id="MobiDB-lite"/>
    </source>
</evidence>
<evidence type="ECO:0000259" key="3">
    <source>
        <dbReference type="PROSITE" id="PS50203"/>
    </source>
</evidence>
<dbReference type="EMBL" id="JAFLCK010000026">
    <property type="protein sequence ID" value="MBN8661846.1"/>
    <property type="molecule type" value="Genomic_DNA"/>
</dbReference>
<dbReference type="GO" id="GO:0006508">
    <property type="term" value="P:proteolysis"/>
    <property type="evidence" value="ECO:0007669"/>
    <property type="project" value="InterPro"/>
</dbReference>
<dbReference type="InterPro" id="IPR038765">
    <property type="entry name" value="Papain-like_cys_pep_sf"/>
</dbReference>
<evidence type="ECO:0000313" key="4">
    <source>
        <dbReference type="EMBL" id="MBN8661846.1"/>
    </source>
</evidence>
<dbReference type="Pfam" id="PF00648">
    <property type="entry name" value="Peptidase_C2"/>
    <property type="match status" value="1"/>
</dbReference>
<feature type="region of interest" description="Disordered" evidence="2">
    <location>
        <begin position="1"/>
        <end position="22"/>
    </location>
</feature>
<dbReference type="SUPFAM" id="SSF54001">
    <property type="entry name" value="Cysteine proteinases"/>
    <property type="match status" value="1"/>
</dbReference>
<sequence>MTEKQGDKVIPQPQKDEPSTLGLVSEWLGLSSPRTRDTSNKPLFGADGKGIKSDAVVQGEINNCFFMAPLSSLAQADPQVIRESIKQNGDGSYTVTFAGARDKPQLVQPLTIEEQRKFAQTGPGGVWPAVMEKAFGQYLKNNPAERERILGHSAGWFLDSAQEYADSGKATEVLKLLTGYMPGGIKLKDSHNVDGVQRLLQDNFKDGKALPVVAGIAAGNETALSKGLHPEHDYSVLGYADGIVAVRDPRGRTELNISGKRMESKEGVFKMTVQDFAKAFDEVLVGRNKPVLGGNGALIMKPLKLKP</sequence>
<evidence type="ECO:0000313" key="5">
    <source>
        <dbReference type="Proteomes" id="UP000664277"/>
    </source>
</evidence>
<dbReference type="GO" id="GO:0004198">
    <property type="term" value="F:calcium-dependent cysteine-type endopeptidase activity"/>
    <property type="evidence" value="ECO:0007669"/>
    <property type="project" value="InterPro"/>
</dbReference>
<dbReference type="AlphaFoldDB" id="A0A8J7P9Q5"/>
<gene>
    <name evidence="4" type="ORF">J0M35_15875</name>
</gene>
<reference evidence="4" key="1">
    <citation type="submission" date="2021-02" db="EMBL/GenBank/DDBJ databases">
        <title>Genome-Resolved Metagenomics of a Microbial Community Performing Photosynthetic Biological Nutrient Removal.</title>
        <authorList>
            <person name="Mcdaniel E.A."/>
        </authorList>
    </citation>
    <scope>NUCLEOTIDE SEQUENCE</scope>
    <source>
        <strain evidence="4">UWPOB_OBS1</strain>
    </source>
</reference>
<comment type="caution">
    <text evidence="1">Lacks conserved residue(s) required for the propagation of feature annotation.</text>
</comment>